<dbReference type="InterPro" id="IPR036374">
    <property type="entry name" value="OxRdtase_Mopterin-bd_sf"/>
</dbReference>
<dbReference type="Gene3D" id="3.90.420.10">
    <property type="entry name" value="Oxidoreductase, molybdopterin-binding domain"/>
    <property type="match status" value="1"/>
</dbReference>
<feature type="domain" description="Oxidoreductase molybdopterin-binding" evidence="1">
    <location>
        <begin position="55"/>
        <end position="195"/>
    </location>
</feature>
<evidence type="ECO:0000259" key="1">
    <source>
        <dbReference type="Pfam" id="PF00174"/>
    </source>
</evidence>
<protein>
    <recommendedName>
        <fullName evidence="1">Oxidoreductase molybdopterin-binding domain-containing protein</fullName>
    </recommendedName>
</protein>
<dbReference type="PANTHER" id="PTHR43032">
    <property type="entry name" value="PROTEIN-METHIONINE-SULFOXIDE REDUCTASE"/>
    <property type="match status" value="1"/>
</dbReference>
<proteinExistence type="predicted"/>
<accession>A0A7V3KNJ3</accession>
<name>A0A7V3KNJ3_UNCW3</name>
<organism evidence="2">
    <name type="scientific">candidate division WOR-3 bacterium</name>
    <dbReference type="NCBI Taxonomy" id="2052148"/>
    <lineage>
        <taxon>Bacteria</taxon>
        <taxon>Bacteria division WOR-3</taxon>
    </lineage>
</organism>
<dbReference type="Pfam" id="PF00174">
    <property type="entry name" value="Oxidored_molyb"/>
    <property type="match status" value="1"/>
</dbReference>
<gene>
    <name evidence="2" type="ORF">ENV38_03620</name>
</gene>
<reference evidence="2" key="1">
    <citation type="journal article" date="2020" name="mSystems">
        <title>Genome- and Community-Level Interaction Insights into Carbon Utilization and Element Cycling Functions of Hydrothermarchaeota in Hydrothermal Sediment.</title>
        <authorList>
            <person name="Zhou Z."/>
            <person name="Liu Y."/>
            <person name="Xu W."/>
            <person name="Pan J."/>
            <person name="Luo Z.H."/>
            <person name="Li M."/>
        </authorList>
    </citation>
    <scope>NUCLEOTIDE SEQUENCE [LARGE SCALE GENOMIC DNA]</scope>
    <source>
        <strain evidence="2">SpSt-754</strain>
    </source>
</reference>
<dbReference type="CDD" id="cd00321">
    <property type="entry name" value="SO_family_Moco"/>
    <property type="match status" value="1"/>
</dbReference>
<dbReference type="InterPro" id="IPR000572">
    <property type="entry name" value="OxRdtase_Mopterin-bd_dom"/>
</dbReference>
<dbReference type="SUPFAM" id="SSF56524">
    <property type="entry name" value="Oxidoreductase molybdopterin-binding domain"/>
    <property type="match status" value="1"/>
</dbReference>
<dbReference type="AlphaFoldDB" id="A0A7V3KNJ3"/>
<comment type="caution">
    <text evidence="2">The sequence shown here is derived from an EMBL/GenBank/DDBJ whole genome shotgun (WGS) entry which is preliminary data.</text>
</comment>
<sequence>MAKKVMRRREFIKIIGLTTSGLFPSCIDAKEGKRLLKNETKPGFYIRFYKPFEPVNVDRWRLEVSGLCEKPLKLSLSDIMRFPQVTQVSRLKCVECWSSKASWTGFRPQVLFDLVKPLKKARHLYFYSADDYFEYISLEDLLKPRVLFVHTMNGRPLPDEHGAPLRLIIPFKYGYKNVKTITRLVFVEKGGDGYWSQYGYSANGTIQLGADYLLDTGEKREIKKQGEPDY</sequence>
<evidence type="ECO:0000313" key="2">
    <source>
        <dbReference type="EMBL" id="HGB35974.1"/>
    </source>
</evidence>
<dbReference type="EMBL" id="DTGD01000136">
    <property type="protein sequence ID" value="HGB35974.1"/>
    <property type="molecule type" value="Genomic_DNA"/>
</dbReference>